<organism evidence="1 2">
    <name type="scientific">Emticicia aquatilis</name>
    <dbReference type="NCBI Taxonomy" id="1537369"/>
    <lineage>
        <taxon>Bacteria</taxon>
        <taxon>Pseudomonadati</taxon>
        <taxon>Bacteroidota</taxon>
        <taxon>Cytophagia</taxon>
        <taxon>Cytophagales</taxon>
        <taxon>Leadbetterellaceae</taxon>
        <taxon>Emticicia</taxon>
    </lineage>
</organism>
<protein>
    <recommendedName>
        <fullName evidence="3">DUF932 domain-containing protein</fullName>
    </recommendedName>
</protein>
<sequence>MESLEWDIIEKPIFANNKQVLGYKGIFRNDNGQLLNIAKSSYTPTHNEKFIEVTEKLHAITGFPIENYYDVDGGKKVLSFLKCTDTMQVCGHEFKDYLMIGNSFDGSTGFFIGNSNIMVRCSNRFSRNFRQLQVNHTKNNSLRIDGLVQYFDMFMKQRTQLFEKMEQLSWVKIDDSIKDALVERLTRMNDEEKLGNELSTRKRNIITNLNSSIDRECADLGDNAFGLFNGITHYTTHIKNTKNATFGNPFGSSNELNQTAFKFCTELINA</sequence>
<comment type="caution">
    <text evidence="1">The sequence shown here is derived from an EMBL/GenBank/DDBJ whole genome shotgun (WGS) entry which is preliminary data.</text>
</comment>
<dbReference type="AlphaFoldDB" id="A0A916YJZ8"/>
<dbReference type="RefSeq" id="WP_188765004.1">
    <property type="nucleotide sequence ID" value="NZ_BMKK01000002.1"/>
</dbReference>
<evidence type="ECO:0000313" key="2">
    <source>
        <dbReference type="Proteomes" id="UP000609064"/>
    </source>
</evidence>
<evidence type="ECO:0008006" key="3">
    <source>
        <dbReference type="Google" id="ProtNLM"/>
    </source>
</evidence>
<dbReference type="InterPro" id="IPR026325">
    <property type="entry name" value="DUF932"/>
</dbReference>
<dbReference type="Pfam" id="PF06067">
    <property type="entry name" value="DUF932"/>
    <property type="match status" value="1"/>
</dbReference>
<name>A0A916YJZ8_9BACT</name>
<proteinExistence type="predicted"/>
<reference evidence="1" key="2">
    <citation type="submission" date="2020-09" db="EMBL/GenBank/DDBJ databases">
        <authorList>
            <person name="Sun Q."/>
            <person name="Zhou Y."/>
        </authorList>
    </citation>
    <scope>NUCLEOTIDE SEQUENCE</scope>
    <source>
        <strain evidence="1">CGMCC 1.15958</strain>
    </source>
</reference>
<accession>A0A916YJZ8</accession>
<evidence type="ECO:0000313" key="1">
    <source>
        <dbReference type="EMBL" id="GGD48459.1"/>
    </source>
</evidence>
<keyword evidence="2" id="KW-1185">Reference proteome</keyword>
<reference evidence="1" key="1">
    <citation type="journal article" date="2014" name="Int. J. Syst. Evol. Microbiol.">
        <title>Complete genome sequence of Corynebacterium casei LMG S-19264T (=DSM 44701T), isolated from a smear-ripened cheese.</title>
        <authorList>
            <consortium name="US DOE Joint Genome Institute (JGI-PGF)"/>
            <person name="Walter F."/>
            <person name="Albersmeier A."/>
            <person name="Kalinowski J."/>
            <person name="Ruckert C."/>
        </authorList>
    </citation>
    <scope>NUCLEOTIDE SEQUENCE</scope>
    <source>
        <strain evidence="1">CGMCC 1.15958</strain>
    </source>
</reference>
<dbReference type="Proteomes" id="UP000609064">
    <property type="component" value="Unassembled WGS sequence"/>
</dbReference>
<gene>
    <name evidence="1" type="ORF">GCM10011514_10640</name>
</gene>
<dbReference type="EMBL" id="BMKK01000002">
    <property type="protein sequence ID" value="GGD48459.1"/>
    <property type="molecule type" value="Genomic_DNA"/>
</dbReference>